<name>A0ABX6RF35_PSEMX</name>
<dbReference type="EMBL" id="CP060028">
    <property type="protein sequence ID" value="QND81737.1"/>
    <property type="molecule type" value="Genomic_DNA"/>
</dbReference>
<keyword evidence="1" id="KW-1133">Transmembrane helix</keyword>
<keyword evidence="1" id="KW-0812">Transmembrane</keyword>
<evidence type="ECO:0000313" key="3">
    <source>
        <dbReference type="Proteomes" id="UP000515506"/>
    </source>
</evidence>
<keyword evidence="1" id="KW-0472">Membrane</keyword>
<feature type="transmembrane region" description="Helical" evidence="1">
    <location>
        <begin position="12"/>
        <end position="37"/>
    </location>
</feature>
<gene>
    <name evidence="2" type="ORF">H4W19_08375</name>
</gene>
<dbReference type="InterPro" id="IPR032092">
    <property type="entry name" value="PilW"/>
</dbReference>
<dbReference type="InterPro" id="IPR012902">
    <property type="entry name" value="N_methyl_site"/>
</dbReference>
<evidence type="ECO:0000256" key="1">
    <source>
        <dbReference type="SAM" id="Phobius"/>
    </source>
</evidence>
<dbReference type="Proteomes" id="UP000515506">
    <property type="component" value="Chromosome"/>
</dbReference>
<protein>
    <submittedName>
        <fullName evidence="2">PilW family protein</fullName>
    </submittedName>
</protein>
<evidence type="ECO:0000313" key="2">
    <source>
        <dbReference type="EMBL" id="QND81737.1"/>
    </source>
</evidence>
<dbReference type="Pfam" id="PF07963">
    <property type="entry name" value="N_methyl"/>
    <property type="match status" value="1"/>
</dbReference>
<accession>A0ABX6RF35</accession>
<proteinExistence type="predicted"/>
<dbReference type="Pfam" id="PF16074">
    <property type="entry name" value="PilW"/>
    <property type="match status" value="1"/>
</dbReference>
<dbReference type="PROSITE" id="PS00409">
    <property type="entry name" value="PROKAR_NTER_METHYL"/>
    <property type="match status" value="1"/>
</dbReference>
<keyword evidence="3" id="KW-1185">Reference proteome</keyword>
<reference evidence="2 3" key="1">
    <citation type="submission" date="2020-08" db="EMBL/GenBank/DDBJ databases">
        <title>Streptomycin resistant and MDR strain, P. mexicana.</title>
        <authorList>
            <person name="Ganesh-kumar S."/>
            <person name="Zhe T."/>
            <person name="Yu Z."/>
            <person name="Min Y."/>
        </authorList>
    </citation>
    <scope>NUCLEOTIDE SEQUENCE [LARGE SCALE GENOMIC DNA]</scope>
    <source>
        <strain evidence="2 3">GTZY</strain>
    </source>
</reference>
<organism evidence="2 3">
    <name type="scientific">Pseudoxanthomonas mexicana</name>
    <dbReference type="NCBI Taxonomy" id="128785"/>
    <lineage>
        <taxon>Bacteria</taxon>
        <taxon>Pseudomonadati</taxon>
        <taxon>Pseudomonadota</taxon>
        <taxon>Gammaproteobacteria</taxon>
        <taxon>Lysobacterales</taxon>
        <taxon>Lysobacteraceae</taxon>
        <taxon>Pseudoxanthomonas</taxon>
    </lineage>
</organism>
<sequence>MRIPSSPRHMQGLSLIELMIALVLGLLVVGAAIGIFMSNRQAYRATESIGRVQEASRVAFEMMSHDIREAGGNPCDKGTPVANVLNGAGAAWWSNWVDGIRGYDDGAAAPFGNAPAPVRVAGTDAIELKSGASGGVNVTAHATGGAQFTVNTVNHGFETGDIAMVCDGRQAAIFQVTSADSGTSNTVEHAEGGGSPGNCTTGLGVPLLCAAGSVKKTFGPNSTMVRMYATAWYVGTNARGGSSLYQVRLNGGAPQAQEITDGVTDMQITYREGGAYVAAGAVANWANVTAARITITLQSLENVGPDGQAVQRQLVHTVSLRNRNA</sequence>